<dbReference type="Pfam" id="PF00756">
    <property type="entry name" value="Esterase"/>
    <property type="match status" value="1"/>
</dbReference>
<gene>
    <name evidence="1" type="ORF">SAMN05421804_10334</name>
</gene>
<dbReference type="InterPro" id="IPR000801">
    <property type="entry name" value="Esterase-like"/>
</dbReference>
<reference evidence="1 2" key="1">
    <citation type="submission" date="2016-10" db="EMBL/GenBank/DDBJ databases">
        <authorList>
            <person name="de Groot N.N."/>
        </authorList>
    </citation>
    <scope>NUCLEOTIDE SEQUENCE [LARGE SCALE GENOMIC DNA]</scope>
    <source>
        <strain evidence="1 2">CGMCC 1.5058</strain>
    </source>
</reference>
<evidence type="ECO:0000313" key="2">
    <source>
        <dbReference type="Proteomes" id="UP000183255"/>
    </source>
</evidence>
<dbReference type="Gene3D" id="3.40.50.1820">
    <property type="entry name" value="alpha/beta hydrolase"/>
    <property type="match status" value="1"/>
</dbReference>
<dbReference type="InterPro" id="IPR050583">
    <property type="entry name" value="Mycobacterial_A85_antigen"/>
</dbReference>
<name>A0A1G8LBK5_9CLOT</name>
<organism evidence="1 2">
    <name type="scientific">Proteiniclasticum ruminis</name>
    <dbReference type="NCBI Taxonomy" id="398199"/>
    <lineage>
        <taxon>Bacteria</taxon>
        <taxon>Bacillati</taxon>
        <taxon>Bacillota</taxon>
        <taxon>Clostridia</taxon>
        <taxon>Eubacteriales</taxon>
        <taxon>Clostridiaceae</taxon>
        <taxon>Proteiniclasticum</taxon>
    </lineage>
</organism>
<dbReference type="SUPFAM" id="SSF53474">
    <property type="entry name" value="alpha/beta-Hydrolases"/>
    <property type="match status" value="1"/>
</dbReference>
<dbReference type="GO" id="GO:0016787">
    <property type="term" value="F:hydrolase activity"/>
    <property type="evidence" value="ECO:0007669"/>
    <property type="project" value="UniProtKB-KW"/>
</dbReference>
<keyword evidence="1" id="KW-0378">Hydrolase</keyword>
<dbReference type="EMBL" id="FNDZ01000003">
    <property type="protein sequence ID" value="SDI53051.1"/>
    <property type="molecule type" value="Genomic_DNA"/>
</dbReference>
<protein>
    <submittedName>
        <fullName evidence="1">Predicted hydrolase of the alpha/beta superfamily</fullName>
    </submittedName>
</protein>
<dbReference type="RefSeq" id="WP_051651561.1">
    <property type="nucleotide sequence ID" value="NZ_DAMANS010000024.1"/>
</dbReference>
<evidence type="ECO:0000313" key="1">
    <source>
        <dbReference type="EMBL" id="SDI53051.1"/>
    </source>
</evidence>
<dbReference type="AlphaFoldDB" id="A0A1G8LBK5"/>
<sequence>MKRENIFVELVSGEKRRIRLLLPEHIKAGEKLPVLYMFDGQNLFEKEESYGGVTWGVQEALEALLERKNAVPMAVVGIDNAKGQRLDEYGPWPFTVENHSSAGEGDRFAKHFIEKILPFLEKEYPLKTEREYRALAGSSMGGLMTAYMGAKYPEIFGTLGIFSLASWVSEEPFLEMLEREGEFRNARIFLQVGTEEEREAEGKVEYEHSQTYIDNSMRFLKKALKKGASLEELTIKIGAGKTHNEGAWASYMEEFIQYVQKPYLQKDR</sequence>
<proteinExistence type="predicted"/>
<accession>A0A1G8LBK5</accession>
<dbReference type="Proteomes" id="UP000183255">
    <property type="component" value="Unassembled WGS sequence"/>
</dbReference>
<dbReference type="PANTHER" id="PTHR48098">
    <property type="entry name" value="ENTEROCHELIN ESTERASE-RELATED"/>
    <property type="match status" value="1"/>
</dbReference>
<dbReference type="InterPro" id="IPR029058">
    <property type="entry name" value="AB_hydrolase_fold"/>
</dbReference>
<dbReference type="PANTHER" id="PTHR48098:SF6">
    <property type="entry name" value="FERRI-BACILLIBACTIN ESTERASE BESA"/>
    <property type="match status" value="1"/>
</dbReference>